<sequence length="42" mass="4385">MRPPVLAPHCGGRASAREPTLKSKGSSPSAAGRARDPRLETD</sequence>
<evidence type="ECO:0000313" key="2">
    <source>
        <dbReference type="EMBL" id="MDQ0468855.1"/>
    </source>
</evidence>
<name>A0ABU0J5E5_9HYPH</name>
<comment type="caution">
    <text evidence="2">The sequence shown here is derived from an EMBL/GenBank/DDBJ whole genome shotgun (WGS) entry which is preliminary data.</text>
</comment>
<dbReference type="Proteomes" id="UP001242480">
    <property type="component" value="Unassembled WGS sequence"/>
</dbReference>
<evidence type="ECO:0000313" key="3">
    <source>
        <dbReference type="Proteomes" id="UP001242480"/>
    </source>
</evidence>
<reference evidence="2 3" key="1">
    <citation type="submission" date="2023-07" db="EMBL/GenBank/DDBJ databases">
        <title>Genomic Encyclopedia of Type Strains, Phase IV (KMG-IV): sequencing the most valuable type-strain genomes for metagenomic binning, comparative biology and taxonomic classification.</title>
        <authorList>
            <person name="Goeker M."/>
        </authorList>
    </citation>
    <scope>NUCLEOTIDE SEQUENCE [LARGE SCALE GENOMIC DNA]</scope>
    <source>
        <strain evidence="2 3">DSM 19619</strain>
    </source>
</reference>
<gene>
    <name evidence="2" type="ORF">QO011_001855</name>
</gene>
<feature type="region of interest" description="Disordered" evidence="1">
    <location>
        <begin position="1"/>
        <end position="42"/>
    </location>
</feature>
<evidence type="ECO:0000256" key="1">
    <source>
        <dbReference type="SAM" id="MobiDB-lite"/>
    </source>
</evidence>
<proteinExistence type="predicted"/>
<organism evidence="2 3">
    <name type="scientific">Labrys wisconsinensis</name>
    <dbReference type="NCBI Taxonomy" id="425677"/>
    <lineage>
        <taxon>Bacteria</taxon>
        <taxon>Pseudomonadati</taxon>
        <taxon>Pseudomonadota</taxon>
        <taxon>Alphaproteobacteria</taxon>
        <taxon>Hyphomicrobiales</taxon>
        <taxon>Xanthobacteraceae</taxon>
        <taxon>Labrys</taxon>
    </lineage>
</organism>
<keyword evidence="3" id="KW-1185">Reference proteome</keyword>
<feature type="compositionally biased region" description="Basic and acidic residues" evidence="1">
    <location>
        <begin position="33"/>
        <end position="42"/>
    </location>
</feature>
<accession>A0ABU0J5E5</accession>
<protein>
    <submittedName>
        <fullName evidence="2">Uncharacterized protein</fullName>
    </submittedName>
</protein>
<dbReference type="EMBL" id="JAUSVX010000002">
    <property type="protein sequence ID" value="MDQ0468855.1"/>
    <property type="molecule type" value="Genomic_DNA"/>
</dbReference>